<evidence type="ECO:0000256" key="1">
    <source>
        <dbReference type="SAM" id="Phobius"/>
    </source>
</evidence>
<gene>
    <name evidence="2" type="ORF">KZH69_00355</name>
</gene>
<feature type="transmembrane region" description="Helical" evidence="1">
    <location>
        <begin position="20"/>
        <end position="42"/>
    </location>
</feature>
<dbReference type="Proteomes" id="UP000812031">
    <property type="component" value="Unassembled WGS sequence"/>
</dbReference>
<keyword evidence="1" id="KW-1133">Transmembrane helix</keyword>
<feature type="transmembrane region" description="Helical" evidence="1">
    <location>
        <begin position="393"/>
        <end position="410"/>
    </location>
</feature>
<comment type="caution">
    <text evidence="2">The sequence shown here is derived from an EMBL/GenBank/DDBJ whole genome shotgun (WGS) entry which is preliminary data.</text>
</comment>
<evidence type="ECO:0000313" key="3">
    <source>
        <dbReference type="Proteomes" id="UP000812031"/>
    </source>
</evidence>
<keyword evidence="1" id="KW-0472">Membrane</keyword>
<protein>
    <recommendedName>
        <fullName evidence="4">Oligosaccharide repeat unit polymerase</fullName>
    </recommendedName>
</protein>
<evidence type="ECO:0000313" key="2">
    <source>
        <dbReference type="EMBL" id="MBW4358926.1"/>
    </source>
</evidence>
<sequence>MYVTIFFLILLLFYWKRKIVLLSVVDAFMFFFGGVIVFTFLYHNYYPNHDKFNFFELDFLSKKRFVETFYIFIKLVALFLLGVILYGVFNKSYLNLSRQKIKIFNSKSLVFNSDKISKIVLTLTIVCIILVWIDYGSLLFYRIKYIPKESSIYKIIYQNLLIICCLLSGVIYRNKKAIAILAFLVAMIIGIGIGSRAATIYLIVFGFSYAFFLESKKVKLFYFIYIPFVVVFFGYNIALRLESAGHGLIPYLKVTFNKPEIIFKYVIMNIYYTFVFGFYATAETFKLYKNASISNLVTVLSPLPGRLTDWYVIASRLRINETAPFTAIGEMAKYPIFSCIYYLLIGYYFSFIDHFIKLQILSKKYLWAILHFILLVLYIVHSFEYNLRSTNRFIYYSMAVYSIYFILKKIKNTLPKSNVNNIQQ</sequence>
<proteinExistence type="predicted"/>
<feature type="transmembrane region" description="Helical" evidence="1">
    <location>
        <begin position="69"/>
        <end position="89"/>
    </location>
</feature>
<feature type="transmembrane region" description="Helical" evidence="1">
    <location>
        <begin position="178"/>
        <end position="208"/>
    </location>
</feature>
<feature type="transmembrane region" description="Helical" evidence="1">
    <location>
        <begin position="155"/>
        <end position="172"/>
    </location>
</feature>
<keyword evidence="1" id="KW-0812">Transmembrane</keyword>
<accession>A0ABS6XQG9</accession>
<evidence type="ECO:0008006" key="4">
    <source>
        <dbReference type="Google" id="ProtNLM"/>
    </source>
</evidence>
<feature type="transmembrane region" description="Helical" evidence="1">
    <location>
        <begin position="334"/>
        <end position="352"/>
    </location>
</feature>
<dbReference type="RefSeq" id="WP_219315472.1">
    <property type="nucleotide sequence ID" value="NZ_JAHWYN010000001.1"/>
</dbReference>
<reference evidence="2 3" key="1">
    <citation type="submission" date="2021-07" db="EMBL/GenBank/DDBJ databases">
        <title>Flavobacterium sp. nov. isolated from sediment on the Taihu Lake.</title>
        <authorList>
            <person name="Qu J.-H."/>
        </authorList>
    </citation>
    <scope>NUCLEOTIDE SEQUENCE [LARGE SCALE GENOMIC DNA]</scope>
    <source>
        <strain evidence="2 3">NAS39</strain>
    </source>
</reference>
<feature type="transmembrane region" description="Helical" evidence="1">
    <location>
        <begin position="220"/>
        <end position="241"/>
    </location>
</feature>
<feature type="transmembrane region" description="Helical" evidence="1">
    <location>
        <begin position="261"/>
        <end position="281"/>
    </location>
</feature>
<keyword evidence="3" id="KW-1185">Reference proteome</keyword>
<feature type="transmembrane region" description="Helical" evidence="1">
    <location>
        <begin position="364"/>
        <end position="381"/>
    </location>
</feature>
<feature type="transmembrane region" description="Helical" evidence="1">
    <location>
        <begin position="119"/>
        <end position="143"/>
    </location>
</feature>
<dbReference type="EMBL" id="JAHWYN010000001">
    <property type="protein sequence ID" value="MBW4358926.1"/>
    <property type="molecule type" value="Genomic_DNA"/>
</dbReference>
<name>A0ABS6XQG9_9FLAO</name>
<organism evidence="2 3">
    <name type="scientific">Flavobacterium taihuense</name>
    <dbReference type="NCBI Taxonomy" id="2857508"/>
    <lineage>
        <taxon>Bacteria</taxon>
        <taxon>Pseudomonadati</taxon>
        <taxon>Bacteroidota</taxon>
        <taxon>Flavobacteriia</taxon>
        <taxon>Flavobacteriales</taxon>
        <taxon>Flavobacteriaceae</taxon>
        <taxon>Flavobacterium</taxon>
    </lineage>
</organism>